<name>A0ABS9MFF2_9FIRM</name>
<dbReference type="RefSeq" id="WP_087230403.1">
    <property type="nucleotide sequence ID" value="NZ_JAKNHQ010000001.1"/>
</dbReference>
<dbReference type="Pfam" id="PF00480">
    <property type="entry name" value="ROK"/>
    <property type="match status" value="1"/>
</dbReference>
<dbReference type="SUPFAM" id="SSF53067">
    <property type="entry name" value="Actin-like ATPase domain"/>
    <property type="match status" value="1"/>
</dbReference>
<protein>
    <submittedName>
        <fullName evidence="4">ROK family protein</fullName>
    </submittedName>
</protein>
<reference evidence="4 5" key="1">
    <citation type="submission" date="2022-01" db="EMBL/GenBank/DDBJ databases">
        <title>Collection of gut derived symbiotic bacterial strains cultured from healthy donors.</title>
        <authorList>
            <person name="Lin H."/>
            <person name="Kohout C."/>
            <person name="Waligurski E."/>
            <person name="Pamer E.G."/>
        </authorList>
    </citation>
    <scope>NUCLEOTIDE SEQUENCE [LARGE SCALE GENOMIC DNA]</scope>
    <source>
        <strain evidence="4 5">DFI.7.58</strain>
    </source>
</reference>
<dbReference type="InterPro" id="IPR043129">
    <property type="entry name" value="ATPase_NBD"/>
</dbReference>
<dbReference type="InterPro" id="IPR000600">
    <property type="entry name" value="ROK"/>
</dbReference>
<gene>
    <name evidence="4" type="ORF">L0P57_01060</name>
</gene>
<dbReference type="InterPro" id="IPR036388">
    <property type="entry name" value="WH-like_DNA-bd_sf"/>
</dbReference>
<accession>A0ABS9MFF2</accession>
<evidence type="ECO:0000256" key="3">
    <source>
        <dbReference type="ARBA" id="ARBA00022629"/>
    </source>
</evidence>
<evidence type="ECO:0000256" key="1">
    <source>
        <dbReference type="ARBA" id="ARBA00002486"/>
    </source>
</evidence>
<comment type="similarity">
    <text evidence="2">Belongs to the ROK (NagC/XylR) family.</text>
</comment>
<keyword evidence="3" id="KW-0119">Carbohydrate metabolism</keyword>
<dbReference type="PANTHER" id="PTHR18964">
    <property type="entry name" value="ROK (REPRESSOR, ORF, KINASE) FAMILY"/>
    <property type="match status" value="1"/>
</dbReference>
<organism evidence="4 5">
    <name type="scientific">Anaeromassilibacillus senegalensis</name>
    <dbReference type="NCBI Taxonomy" id="1673717"/>
    <lineage>
        <taxon>Bacteria</taxon>
        <taxon>Bacillati</taxon>
        <taxon>Bacillota</taxon>
        <taxon>Clostridia</taxon>
        <taxon>Eubacteriales</taxon>
        <taxon>Acutalibacteraceae</taxon>
        <taxon>Anaeromassilibacillus</taxon>
    </lineage>
</organism>
<keyword evidence="5" id="KW-1185">Reference proteome</keyword>
<dbReference type="Gene3D" id="1.10.10.10">
    <property type="entry name" value="Winged helix-like DNA-binding domain superfamily/Winged helix DNA-binding domain"/>
    <property type="match status" value="1"/>
</dbReference>
<dbReference type="SUPFAM" id="SSF46785">
    <property type="entry name" value="Winged helix' DNA-binding domain"/>
    <property type="match status" value="1"/>
</dbReference>
<comment type="function">
    <text evidence="1">Transcriptional repressor of xylose-utilizing enzymes.</text>
</comment>
<dbReference type="PANTHER" id="PTHR18964:SF149">
    <property type="entry name" value="BIFUNCTIONAL UDP-N-ACETYLGLUCOSAMINE 2-EPIMERASE_N-ACETYLMANNOSAMINE KINASE"/>
    <property type="match status" value="1"/>
</dbReference>
<comment type="caution">
    <text evidence="4">The sequence shown here is derived from an EMBL/GenBank/DDBJ whole genome shotgun (WGS) entry which is preliminary data.</text>
</comment>
<dbReference type="InterPro" id="IPR036390">
    <property type="entry name" value="WH_DNA-bd_sf"/>
</dbReference>
<dbReference type="EMBL" id="JAKNHQ010000001">
    <property type="protein sequence ID" value="MCG4609533.1"/>
    <property type="molecule type" value="Genomic_DNA"/>
</dbReference>
<keyword evidence="3" id="KW-0859">Xylose metabolism</keyword>
<dbReference type="Gene3D" id="3.30.420.40">
    <property type="match status" value="2"/>
</dbReference>
<dbReference type="Proteomes" id="UP001298681">
    <property type="component" value="Unassembled WGS sequence"/>
</dbReference>
<evidence type="ECO:0000256" key="2">
    <source>
        <dbReference type="ARBA" id="ARBA00006479"/>
    </source>
</evidence>
<proteinExistence type="inferred from homology"/>
<evidence type="ECO:0000313" key="5">
    <source>
        <dbReference type="Proteomes" id="UP001298681"/>
    </source>
</evidence>
<sequence length="411" mass="45148">MNEIITHKSINQERSQLINRALVADLLRQEGVCSRATLAQLSGLKQATITNIIGEFIECGLVVETGLMSGCKGRRSIGVTLNDDLYKVIGIRMTRRAFYISIAGLSGKVYAVEEYPIGPRDDVQNTISRIRNAIQDIRRENSSTHIPAVCMAMPGPYREDRDQLLFVTELSGWQNFPIKKALTEGFDIPIYIANDANASAFAQLWYRSKEYGIRNMIYVLAGQGIGCGIITDGKLVLGQRGIAGEFGHNTINYRGALCECGNRGCLEKYCSFLVFCENITRRLQAGEPSILSENNLTAASISDAVKTGDKVAREEYEKACEFLSIGIVNLINQFNPGMIVIGDELAEVAPDLLLKIVCDKVHACINPLVYNDITIEVNRLPESPALLGAAAIAAQNVLSDPTKLMKHEKEA</sequence>
<evidence type="ECO:0000313" key="4">
    <source>
        <dbReference type="EMBL" id="MCG4609533.1"/>
    </source>
</evidence>